<evidence type="ECO:0000313" key="3">
    <source>
        <dbReference type="Proteomes" id="UP000183209"/>
    </source>
</evidence>
<evidence type="ECO:0000259" key="1">
    <source>
        <dbReference type="Pfam" id="PF14534"/>
    </source>
</evidence>
<gene>
    <name evidence="2" type="ORF">SAMN04487906_1824</name>
</gene>
<dbReference type="InterPro" id="IPR032710">
    <property type="entry name" value="NTF2-like_dom_sf"/>
</dbReference>
<dbReference type="AlphaFoldDB" id="A0A1I6T3B5"/>
<dbReference type="InterPro" id="IPR027843">
    <property type="entry name" value="DUF4440"/>
</dbReference>
<proteinExistence type="predicted"/>
<evidence type="ECO:0000313" key="2">
    <source>
        <dbReference type="EMBL" id="SFS83735.1"/>
    </source>
</evidence>
<dbReference type="EMBL" id="FPAG01000005">
    <property type="protein sequence ID" value="SFS83735.1"/>
    <property type="molecule type" value="Genomic_DNA"/>
</dbReference>
<sequence>MRQLILITFLSTISLLNCKAQNQNNMENQIKETVTSIEEAAANRDAEQLTELLHRDYRVIANRFKGNENAVIISKDNYLQMMKDEKIGGTSYNINFNDVKISGHTAIVDVLYLLETTSDMHKFLVLIQDENNKWKIVSDIPIVRE</sequence>
<protein>
    <recommendedName>
        <fullName evidence="1">DUF4440 domain-containing protein</fullName>
    </recommendedName>
</protein>
<accession>A0A1I6T3B5</accession>
<name>A0A1I6T3B5_9FLAO</name>
<dbReference type="Proteomes" id="UP000183209">
    <property type="component" value="Unassembled WGS sequence"/>
</dbReference>
<reference evidence="2 3" key="1">
    <citation type="submission" date="2016-10" db="EMBL/GenBank/DDBJ databases">
        <authorList>
            <person name="de Groot N.N."/>
        </authorList>
    </citation>
    <scope>NUCLEOTIDE SEQUENCE [LARGE SCALE GENOMIC DNA]</scope>
    <source>
        <strain evidence="2 3">CGMCC 1.6114</strain>
    </source>
</reference>
<organism evidence="2 3">
    <name type="scientific">Zhouia amylolytica</name>
    <dbReference type="NCBI Taxonomy" id="376730"/>
    <lineage>
        <taxon>Bacteria</taxon>
        <taxon>Pseudomonadati</taxon>
        <taxon>Bacteroidota</taxon>
        <taxon>Flavobacteriia</taxon>
        <taxon>Flavobacteriales</taxon>
        <taxon>Flavobacteriaceae</taxon>
        <taxon>Zhouia</taxon>
    </lineage>
</organism>
<dbReference type="OrthoDB" id="1441434at2"/>
<dbReference type="Gene3D" id="3.10.450.50">
    <property type="match status" value="1"/>
</dbReference>
<dbReference type="SUPFAM" id="SSF54427">
    <property type="entry name" value="NTF2-like"/>
    <property type="match status" value="1"/>
</dbReference>
<feature type="domain" description="DUF4440" evidence="1">
    <location>
        <begin position="30"/>
        <end position="136"/>
    </location>
</feature>
<dbReference type="Pfam" id="PF14534">
    <property type="entry name" value="DUF4440"/>
    <property type="match status" value="1"/>
</dbReference>